<comment type="caution">
    <text evidence="1">The sequence shown here is derived from an EMBL/GenBank/DDBJ whole genome shotgun (WGS) entry which is preliminary data.</text>
</comment>
<reference evidence="1 2" key="1">
    <citation type="submission" date="2019-07" db="EMBL/GenBank/DDBJ databases">
        <title>Whole genome shotgun sequence of Skermanella aerolata NBRC 106429.</title>
        <authorList>
            <person name="Hosoyama A."/>
            <person name="Uohara A."/>
            <person name="Ohji S."/>
            <person name="Ichikawa N."/>
        </authorList>
    </citation>
    <scope>NUCLEOTIDE SEQUENCE [LARGE SCALE GENOMIC DNA]</scope>
    <source>
        <strain evidence="1 2">NBRC 106429</strain>
    </source>
</reference>
<evidence type="ECO:0000313" key="1">
    <source>
        <dbReference type="EMBL" id="GEO38810.1"/>
    </source>
</evidence>
<keyword evidence="2" id="KW-1185">Reference proteome</keyword>
<accession>A0A512DRG5</accession>
<evidence type="ECO:0000313" key="2">
    <source>
        <dbReference type="Proteomes" id="UP000321523"/>
    </source>
</evidence>
<dbReference type="EMBL" id="BJYZ01000013">
    <property type="protein sequence ID" value="GEO38810.1"/>
    <property type="molecule type" value="Genomic_DNA"/>
</dbReference>
<dbReference type="Proteomes" id="UP000321523">
    <property type="component" value="Unassembled WGS sequence"/>
</dbReference>
<dbReference type="AlphaFoldDB" id="A0A512DRG5"/>
<name>A0A512DRG5_9PROT</name>
<organism evidence="1 2">
    <name type="scientific">Skermanella aerolata</name>
    <dbReference type="NCBI Taxonomy" id="393310"/>
    <lineage>
        <taxon>Bacteria</taxon>
        <taxon>Pseudomonadati</taxon>
        <taxon>Pseudomonadota</taxon>
        <taxon>Alphaproteobacteria</taxon>
        <taxon>Rhodospirillales</taxon>
        <taxon>Azospirillaceae</taxon>
        <taxon>Skermanella</taxon>
    </lineage>
</organism>
<gene>
    <name evidence="1" type="ORF">SAE02_29580</name>
</gene>
<protein>
    <submittedName>
        <fullName evidence="1">Uncharacterized protein</fullName>
    </submittedName>
</protein>
<sequence length="110" mass="12440">MATMLYLAGAKTMMGHREPQSLLGDFDMIKNEAEAWETLPSVRVNDKTYKLMRFSLEKRKFSCIGFVNYGDSIAHGYRSINFGFSCMPSQTGIMPEAAILKDLEALHVRI</sequence>
<proteinExistence type="predicted"/>